<keyword evidence="2" id="KW-1185">Reference proteome</keyword>
<sequence>MTQKQVVISNVLLGGDKTKLAFTIGNRITTSDSWKLNLPELRAEVAVAQAIVGKVMKERESV</sequence>
<dbReference type="Proteomes" id="UP000274822">
    <property type="component" value="Unassembled WGS sequence"/>
</dbReference>
<organism evidence="1 2">
    <name type="scientific">Jimgerdemannia flammicorona</name>
    <dbReference type="NCBI Taxonomy" id="994334"/>
    <lineage>
        <taxon>Eukaryota</taxon>
        <taxon>Fungi</taxon>
        <taxon>Fungi incertae sedis</taxon>
        <taxon>Mucoromycota</taxon>
        <taxon>Mucoromycotina</taxon>
        <taxon>Endogonomycetes</taxon>
        <taxon>Endogonales</taxon>
        <taxon>Endogonaceae</taxon>
        <taxon>Jimgerdemannia</taxon>
    </lineage>
</organism>
<gene>
    <name evidence="1" type="ORF">BC938DRAFT_472148</name>
</gene>
<dbReference type="EMBL" id="RBNJ01001294">
    <property type="protein sequence ID" value="RUS33307.1"/>
    <property type="molecule type" value="Genomic_DNA"/>
</dbReference>
<protein>
    <submittedName>
        <fullName evidence="1">Uncharacterized protein</fullName>
    </submittedName>
</protein>
<evidence type="ECO:0000313" key="1">
    <source>
        <dbReference type="EMBL" id="RUS33307.1"/>
    </source>
</evidence>
<name>A0A433QU85_9FUNG</name>
<proteinExistence type="predicted"/>
<evidence type="ECO:0000313" key="2">
    <source>
        <dbReference type="Proteomes" id="UP000274822"/>
    </source>
</evidence>
<accession>A0A433QU85</accession>
<comment type="caution">
    <text evidence="1">The sequence shown here is derived from an EMBL/GenBank/DDBJ whole genome shotgun (WGS) entry which is preliminary data.</text>
</comment>
<reference evidence="1 2" key="1">
    <citation type="journal article" date="2018" name="New Phytol.">
        <title>Phylogenomics of Endogonaceae and evolution of mycorrhizas within Mucoromycota.</title>
        <authorList>
            <person name="Chang Y."/>
            <person name="Desiro A."/>
            <person name="Na H."/>
            <person name="Sandor L."/>
            <person name="Lipzen A."/>
            <person name="Clum A."/>
            <person name="Barry K."/>
            <person name="Grigoriev I.V."/>
            <person name="Martin F.M."/>
            <person name="Stajich J.E."/>
            <person name="Smith M.E."/>
            <person name="Bonito G."/>
            <person name="Spatafora J.W."/>
        </authorList>
    </citation>
    <scope>NUCLEOTIDE SEQUENCE [LARGE SCALE GENOMIC DNA]</scope>
    <source>
        <strain evidence="1 2">AD002</strain>
    </source>
</reference>
<dbReference type="AlphaFoldDB" id="A0A433QU85"/>